<name>A0A4R6BDF2_9STAP</name>
<dbReference type="PANTHER" id="PTHR11851:SF186">
    <property type="entry name" value="INACTIVE METALLOPROTEASE YMFF-RELATED"/>
    <property type="match status" value="1"/>
</dbReference>
<dbReference type="RefSeq" id="WP_133432088.1">
    <property type="nucleotide sequence ID" value="NZ_SCWA01000010.1"/>
</dbReference>
<feature type="domain" description="Peptidase M16 C-terminal" evidence="1">
    <location>
        <begin position="169"/>
        <end position="342"/>
    </location>
</feature>
<reference evidence="2 3" key="1">
    <citation type="submission" date="2019-01" db="EMBL/GenBank/DDBJ databases">
        <title>Draft genome sequences of the type strains of six Macrococcus species.</title>
        <authorList>
            <person name="Mazhar S."/>
            <person name="Altermann E."/>
            <person name="Hill C."/>
            <person name="Mcauliffe O."/>
        </authorList>
    </citation>
    <scope>NUCLEOTIDE SEQUENCE [LARGE SCALE GENOMIC DNA]</scope>
    <source>
        <strain evidence="2 3">CCM4811</strain>
    </source>
</reference>
<dbReference type="SUPFAM" id="SSF63411">
    <property type="entry name" value="LuxS/MPP-like metallohydrolase"/>
    <property type="match status" value="2"/>
</dbReference>
<protein>
    <submittedName>
        <fullName evidence="2">Insulinase family protein</fullName>
    </submittedName>
</protein>
<dbReference type="Pfam" id="PF05193">
    <property type="entry name" value="Peptidase_M16_C"/>
    <property type="match status" value="1"/>
</dbReference>
<dbReference type="NCBIfam" id="NF047422">
    <property type="entry name" value="YfmF_fam"/>
    <property type="match status" value="1"/>
</dbReference>
<dbReference type="EMBL" id="SCWA01000010">
    <property type="protein sequence ID" value="TDL97784.1"/>
    <property type="molecule type" value="Genomic_DNA"/>
</dbReference>
<evidence type="ECO:0000259" key="1">
    <source>
        <dbReference type="Pfam" id="PF05193"/>
    </source>
</evidence>
<dbReference type="PANTHER" id="PTHR11851">
    <property type="entry name" value="METALLOPROTEASE"/>
    <property type="match status" value="1"/>
</dbReference>
<sequence length="408" mass="46791">MIPIYIKNEKKFKTITLALKFKAPIDADLITERSLLAKLMTKSTANYPTEQKLYDYLSDLYGAHLSSYVTKQKTAHVMTFSIEFIHDKFIDEPLFDACCQLLSDVIKHPNVNGDSFNEQKVVQEKQLLNARFDNMKDNKAQASFQRMLKEMFQTSYRYPSIGIEDRLPDVTPASLYAAYESMLQKDEKALYVIGDVTEEIRSKLEHYFDFNSEDVTLEPLELEPKAKSVYVTEYTDTSQARINMGMTVHVEYGTSDYFALIVMNQIYGGDATSLLFMNVREKMSLAYQIHSQVDARLGLMYVVAGVQNATYQQAVDTILSQLEMMKQGEFSEELLIIAKKMLISHRRENFDRPRGWIEVSYASSFDTAQLSTEEWIKGIESVTKEEVMAIAEQVNVQTIYCLAEEVKA</sequence>
<accession>A0A4R6BDF2</accession>
<proteinExistence type="predicted"/>
<dbReference type="InterPro" id="IPR007863">
    <property type="entry name" value="Peptidase_M16_C"/>
</dbReference>
<dbReference type="GO" id="GO:0046872">
    <property type="term" value="F:metal ion binding"/>
    <property type="evidence" value="ECO:0007669"/>
    <property type="project" value="InterPro"/>
</dbReference>
<dbReference type="InterPro" id="IPR011249">
    <property type="entry name" value="Metalloenz_LuxS/M16"/>
</dbReference>
<dbReference type="Gene3D" id="3.30.830.10">
    <property type="entry name" value="Metalloenzyme, LuxS/M16 peptidase-like"/>
    <property type="match status" value="2"/>
</dbReference>
<dbReference type="Proteomes" id="UP000295310">
    <property type="component" value="Unassembled WGS sequence"/>
</dbReference>
<dbReference type="AlphaFoldDB" id="A0A4R6BDF2"/>
<keyword evidence="3" id="KW-1185">Reference proteome</keyword>
<evidence type="ECO:0000313" key="2">
    <source>
        <dbReference type="EMBL" id="TDL97784.1"/>
    </source>
</evidence>
<dbReference type="InterPro" id="IPR050361">
    <property type="entry name" value="MPP/UQCRC_Complex"/>
</dbReference>
<evidence type="ECO:0000313" key="3">
    <source>
        <dbReference type="Proteomes" id="UP000295310"/>
    </source>
</evidence>
<organism evidence="2 3">
    <name type="scientific">Macrococcus brunensis</name>
    <dbReference type="NCBI Taxonomy" id="198483"/>
    <lineage>
        <taxon>Bacteria</taxon>
        <taxon>Bacillati</taxon>
        <taxon>Bacillota</taxon>
        <taxon>Bacilli</taxon>
        <taxon>Bacillales</taxon>
        <taxon>Staphylococcaceae</taxon>
        <taxon>Macrococcus</taxon>
    </lineage>
</organism>
<gene>
    <name evidence="2" type="ORF">ERX27_06820</name>
</gene>
<comment type="caution">
    <text evidence="2">The sequence shown here is derived from an EMBL/GenBank/DDBJ whole genome shotgun (WGS) entry which is preliminary data.</text>
</comment>
<dbReference type="OrthoDB" id="9762085at2"/>